<evidence type="ECO:0000259" key="2">
    <source>
        <dbReference type="PROSITE" id="PS50943"/>
    </source>
</evidence>
<dbReference type="SUPFAM" id="SSF47413">
    <property type="entry name" value="lambda repressor-like DNA-binding domains"/>
    <property type="match status" value="1"/>
</dbReference>
<accession>C7R473</accession>
<dbReference type="InterPro" id="IPR001387">
    <property type="entry name" value="Cro/C1-type_HTH"/>
</dbReference>
<dbReference type="HOGENOM" id="CLU_1298400_0_0_11"/>
<dbReference type="InterPro" id="IPR010982">
    <property type="entry name" value="Lambda_DNA-bd_dom_sf"/>
</dbReference>
<dbReference type="Proteomes" id="UP000000628">
    <property type="component" value="Chromosome"/>
</dbReference>
<proteinExistence type="predicted"/>
<dbReference type="Gene3D" id="1.10.260.40">
    <property type="entry name" value="lambda repressor-like DNA-binding domains"/>
    <property type="match status" value="1"/>
</dbReference>
<dbReference type="PROSITE" id="PS50943">
    <property type="entry name" value="HTH_CROC1"/>
    <property type="match status" value="1"/>
</dbReference>
<dbReference type="RefSeq" id="WP_015771558.1">
    <property type="nucleotide sequence ID" value="NC_013174.1"/>
</dbReference>
<dbReference type="CDD" id="cd00093">
    <property type="entry name" value="HTH_XRE"/>
    <property type="match status" value="1"/>
</dbReference>
<dbReference type="Pfam" id="PF13560">
    <property type="entry name" value="HTH_31"/>
    <property type="match status" value="1"/>
</dbReference>
<protein>
    <submittedName>
        <fullName evidence="3">Transcriptional regulator, XRE family</fullName>
    </submittedName>
</protein>
<evidence type="ECO:0000256" key="1">
    <source>
        <dbReference type="SAM" id="MobiDB-lite"/>
    </source>
</evidence>
<feature type="compositionally biased region" description="Basic and acidic residues" evidence="1">
    <location>
        <begin position="152"/>
        <end position="166"/>
    </location>
</feature>
<organism evidence="3 4">
    <name type="scientific">Jonesia denitrificans (strain ATCC 14870 / DSM 20603 / BCRC 15368 / CIP 55.134 / JCM 11481 / NBRC 15587 / NCTC 10816 / Prevot 55134)</name>
    <name type="common">Listeria denitrificans</name>
    <dbReference type="NCBI Taxonomy" id="471856"/>
    <lineage>
        <taxon>Bacteria</taxon>
        <taxon>Bacillati</taxon>
        <taxon>Actinomycetota</taxon>
        <taxon>Actinomycetes</taxon>
        <taxon>Micrococcales</taxon>
        <taxon>Jonesiaceae</taxon>
        <taxon>Jonesia</taxon>
    </lineage>
</organism>
<feature type="region of interest" description="Disordered" evidence="1">
    <location>
        <begin position="143"/>
        <end position="190"/>
    </location>
</feature>
<dbReference type="eggNOG" id="COG1396">
    <property type="taxonomic scope" value="Bacteria"/>
</dbReference>
<dbReference type="SMART" id="SM00530">
    <property type="entry name" value="HTH_XRE"/>
    <property type="match status" value="1"/>
</dbReference>
<keyword evidence="4" id="KW-1185">Reference proteome</keyword>
<name>C7R473_JONDD</name>
<dbReference type="AlphaFoldDB" id="C7R473"/>
<reference evidence="3 4" key="1">
    <citation type="journal article" date="2009" name="Stand. Genomic Sci.">
        <title>Complete genome sequence of Jonesia denitrificans type strain (Prevot 55134).</title>
        <authorList>
            <person name="Pukall R."/>
            <person name="Gehrich-Schroter G."/>
            <person name="Lapidus A."/>
            <person name="Nolan M."/>
            <person name="Glavina Del Rio T."/>
            <person name="Lucas S."/>
            <person name="Chen F."/>
            <person name="Tice H."/>
            <person name="Pitluck S."/>
            <person name="Cheng J.F."/>
            <person name="Copeland A."/>
            <person name="Saunders E."/>
            <person name="Brettin T."/>
            <person name="Detter J.C."/>
            <person name="Bruce D."/>
            <person name="Goodwin L."/>
            <person name="Pati A."/>
            <person name="Ivanova N."/>
            <person name="Mavromatis K."/>
            <person name="Ovchinnikova G."/>
            <person name="Chen A."/>
            <person name="Palaniappan K."/>
            <person name="Land M."/>
            <person name="Hauser L."/>
            <person name="Chang Y.J."/>
            <person name="Jeffries C.D."/>
            <person name="Chain P."/>
            <person name="Goker M."/>
            <person name="Bristow J."/>
            <person name="Eisen J.A."/>
            <person name="Markowitz V."/>
            <person name="Hugenholtz P."/>
            <person name="Kyrpides N.C."/>
            <person name="Klenk H.P."/>
            <person name="Han C."/>
        </authorList>
    </citation>
    <scope>NUCLEOTIDE SEQUENCE [LARGE SCALE GENOMIC DNA]</scope>
    <source>
        <strain evidence="4">ATCC 14870 / DSM 20603 / BCRC 15368 / CIP 55.134 / JCM 11481 / NBRC 15587 / NCTC 10816 / Prevot 55134</strain>
    </source>
</reference>
<feature type="compositionally biased region" description="Low complexity" evidence="1">
    <location>
        <begin position="75"/>
        <end position="94"/>
    </location>
</feature>
<dbReference type="STRING" id="471856.Jden_1274"/>
<dbReference type="EMBL" id="CP001706">
    <property type="protein sequence ID" value="ACV08930.1"/>
    <property type="molecule type" value="Genomic_DNA"/>
</dbReference>
<evidence type="ECO:0000313" key="3">
    <source>
        <dbReference type="EMBL" id="ACV08930.1"/>
    </source>
</evidence>
<dbReference type="KEGG" id="jde:Jden_1274"/>
<gene>
    <name evidence="3" type="ordered locus">Jden_1274</name>
</gene>
<evidence type="ECO:0000313" key="4">
    <source>
        <dbReference type="Proteomes" id="UP000000628"/>
    </source>
</evidence>
<dbReference type="GO" id="GO:0003677">
    <property type="term" value="F:DNA binding"/>
    <property type="evidence" value="ECO:0007669"/>
    <property type="project" value="InterPro"/>
</dbReference>
<sequence>MRVRDAQELGRLVRARRMELGLSQSELAARVGSTRQWLSRFEQATNDVSLTHALAVLHALDLSIEVPSPRASTEADATQRTAAPAPATGAHAVASQPETRSHRFARLRERDDLASVQGSSVLTSQIPLVPPSEVAADTATLRSVRKPGSGESHSESGDRARDRGQAHDLWASTSLPRRVSTKPGLRSQWKPGFSVDQEIERIRRSGLFRSDN</sequence>
<feature type="region of interest" description="Disordered" evidence="1">
    <location>
        <begin position="70"/>
        <end position="100"/>
    </location>
</feature>
<feature type="domain" description="HTH cro/C1-type" evidence="2">
    <location>
        <begin position="13"/>
        <end position="67"/>
    </location>
</feature>